<evidence type="ECO:0000313" key="9">
    <source>
        <dbReference type="EMBL" id="GAA1775081.1"/>
    </source>
</evidence>
<comment type="caution">
    <text evidence="9">The sequence shown here is derived from an EMBL/GenBank/DDBJ whole genome shotgun (WGS) entry which is preliminary data.</text>
</comment>
<accession>A0ABN2L4M1</accession>
<evidence type="ECO:0000256" key="6">
    <source>
        <dbReference type="ARBA" id="ARBA00023134"/>
    </source>
</evidence>
<sequence>MEVQAFPVVSVIGVRGIPEVVAGADLAALVHAGIAGGGLAIEPGDIVVVTSKIVSKAHGRYADSTDRRAVVAAETVRVVAERMTSTGATRIVEGRCGVVSAAAGVDASNTGAGEAILVLPERPDEAAEQLRAGLALLAGHDAFGVIVTDTAGRPWRGGQTDFALGAAGVRVIEDYRGLPDADGRQLDVTAIAVADELAAAADLVKGKVERIPVALVRGLGRLVAPDSSVPRDGAARLVRRGPGDFFAMGHIEAARAALGAAPGSAESVAVGIRSVGAEPGSERLARAVRLAALTLTDTPSVLEASGDTEPEARVVLHVPGDDVDLGRLIARLEVALWSEGLTAHAERAGRVLTLRANGSGG</sequence>
<evidence type="ECO:0000256" key="3">
    <source>
        <dbReference type="ARBA" id="ARBA00022741"/>
    </source>
</evidence>
<reference evidence="9 10" key="1">
    <citation type="journal article" date="2019" name="Int. J. Syst. Evol. Microbiol.">
        <title>The Global Catalogue of Microorganisms (GCM) 10K type strain sequencing project: providing services to taxonomists for standard genome sequencing and annotation.</title>
        <authorList>
            <consortium name="The Broad Institute Genomics Platform"/>
            <consortium name="The Broad Institute Genome Sequencing Center for Infectious Disease"/>
            <person name="Wu L."/>
            <person name="Ma J."/>
        </authorList>
    </citation>
    <scope>NUCLEOTIDE SEQUENCE [LARGE SCALE GENOMIC DNA]</scope>
    <source>
        <strain evidence="9 10">JCM 15591</strain>
    </source>
</reference>
<dbReference type="Pfam" id="PF01996">
    <property type="entry name" value="F420_ligase"/>
    <property type="match status" value="1"/>
</dbReference>
<dbReference type="NCBIfam" id="TIGR01916">
    <property type="entry name" value="F420_cofE"/>
    <property type="match status" value="1"/>
</dbReference>
<evidence type="ECO:0000259" key="8">
    <source>
        <dbReference type="Pfam" id="PF01996"/>
    </source>
</evidence>
<dbReference type="Proteomes" id="UP001501475">
    <property type="component" value="Unassembled WGS sequence"/>
</dbReference>
<evidence type="ECO:0000256" key="7">
    <source>
        <dbReference type="ARBA" id="ARBA00023211"/>
    </source>
</evidence>
<keyword evidence="5" id="KW-0630">Potassium</keyword>
<dbReference type="EMBL" id="BAAAPN010000103">
    <property type="protein sequence ID" value="GAA1775081.1"/>
    <property type="molecule type" value="Genomic_DNA"/>
</dbReference>
<evidence type="ECO:0000256" key="1">
    <source>
        <dbReference type="ARBA" id="ARBA00022598"/>
    </source>
</evidence>
<keyword evidence="7" id="KW-0464">Manganese</keyword>
<dbReference type="Gene3D" id="3.30.1330.100">
    <property type="entry name" value="CofE-like"/>
    <property type="match status" value="1"/>
</dbReference>
<dbReference type="InterPro" id="IPR002847">
    <property type="entry name" value="F420-0_gamma-glut_ligase-dom"/>
</dbReference>
<keyword evidence="6" id="KW-0342">GTP-binding</keyword>
<dbReference type="SUPFAM" id="SSF144010">
    <property type="entry name" value="CofE-like"/>
    <property type="match status" value="1"/>
</dbReference>
<dbReference type="PANTHER" id="PTHR47917:SF1">
    <property type="entry name" value="COENZYME F420:L-GLUTAMATE LIGASE"/>
    <property type="match status" value="1"/>
</dbReference>
<evidence type="ECO:0000256" key="5">
    <source>
        <dbReference type="ARBA" id="ARBA00022958"/>
    </source>
</evidence>
<evidence type="ECO:0000256" key="2">
    <source>
        <dbReference type="ARBA" id="ARBA00022723"/>
    </source>
</evidence>
<keyword evidence="4" id="KW-0460">Magnesium</keyword>
<gene>
    <name evidence="9" type="ORF">GCM10009810_34970</name>
</gene>
<keyword evidence="2" id="KW-0479">Metal-binding</keyword>
<evidence type="ECO:0000256" key="4">
    <source>
        <dbReference type="ARBA" id="ARBA00022842"/>
    </source>
</evidence>
<name>A0ABN2L4M1_9MICO</name>
<keyword evidence="3" id="KW-0547">Nucleotide-binding</keyword>
<dbReference type="InterPro" id="IPR008225">
    <property type="entry name" value="F420-0_g-glutamyl_ligase"/>
</dbReference>
<protein>
    <recommendedName>
        <fullName evidence="8">Coenzyme F420:L-glutamate ligase-like domain-containing protein</fullName>
    </recommendedName>
</protein>
<proteinExistence type="predicted"/>
<dbReference type="Gene3D" id="3.90.1660.10">
    <property type="entry name" value="CofE-like domain"/>
    <property type="match status" value="1"/>
</dbReference>
<organism evidence="9 10">
    <name type="scientific">Nostocoides vanveenii</name>
    <dbReference type="NCBI Taxonomy" id="330835"/>
    <lineage>
        <taxon>Bacteria</taxon>
        <taxon>Bacillati</taxon>
        <taxon>Actinomycetota</taxon>
        <taxon>Actinomycetes</taxon>
        <taxon>Micrococcales</taxon>
        <taxon>Intrasporangiaceae</taxon>
        <taxon>Nostocoides</taxon>
    </lineage>
</organism>
<keyword evidence="1" id="KW-0436">Ligase</keyword>
<evidence type="ECO:0000313" key="10">
    <source>
        <dbReference type="Proteomes" id="UP001501475"/>
    </source>
</evidence>
<dbReference type="PANTHER" id="PTHR47917">
    <property type="match status" value="1"/>
</dbReference>
<feature type="domain" description="Coenzyme F420:L-glutamate ligase-like" evidence="8">
    <location>
        <begin position="17"/>
        <end position="218"/>
    </location>
</feature>
<keyword evidence="10" id="KW-1185">Reference proteome</keyword>